<protein>
    <submittedName>
        <fullName evidence="1">Uncharacterized protein</fullName>
    </submittedName>
</protein>
<sequence>MPPSPTPITA</sequence>
<evidence type="ECO:0000313" key="2">
    <source>
        <dbReference type="Proteomes" id="UP000032142"/>
    </source>
</evidence>
<evidence type="ECO:0000313" key="1">
    <source>
        <dbReference type="EMBL" id="KHG17771.1"/>
    </source>
</evidence>
<gene>
    <name evidence="1" type="ORF">F383_23393</name>
</gene>
<proteinExistence type="predicted"/>
<organism evidence="1 2">
    <name type="scientific">Gossypium arboreum</name>
    <name type="common">Tree cotton</name>
    <name type="synonym">Gossypium nanking</name>
    <dbReference type="NCBI Taxonomy" id="29729"/>
    <lineage>
        <taxon>Eukaryota</taxon>
        <taxon>Viridiplantae</taxon>
        <taxon>Streptophyta</taxon>
        <taxon>Embryophyta</taxon>
        <taxon>Tracheophyta</taxon>
        <taxon>Spermatophyta</taxon>
        <taxon>Magnoliopsida</taxon>
        <taxon>eudicotyledons</taxon>
        <taxon>Gunneridae</taxon>
        <taxon>Pentapetalae</taxon>
        <taxon>rosids</taxon>
        <taxon>malvids</taxon>
        <taxon>Malvales</taxon>
        <taxon>Malvaceae</taxon>
        <taxon>Malvoideae</taxon>
        <taxon>Gossypium</taxon>
    </lineage>
</organism>
<dbReference type="EMBL" id="KN408997">
    <property type="protein sequence ID" value="KHG17771.1"/>
    <property type="molecule type" value="Genomic_DNA"/>
</dbReference>
<keyword evidence="2" id="KW-1185">Reference proteome</keyword>
<dbReference type="Proteomes" id="UP000032142">
    <property type="component" value="Unassembled WGS sequence"/>
</dbReference>
<accession>A0A0B0P348</accession>
<reference evidence="2" key="1">
    <citation type="submission" date="2014-09" db="EMBL/GenBank/DDBJ databases">
        <authorList>
            <person name="Mudge J."/>
            <person name="Ramaraj T."/>
            <person name="Lindquist I.E."/>
            <person name="Bharti A.K."/>
            <person name="Sundararajan A."/>
            <person name="Cameron C.T."/>
            <person name="Woodward J.E."/>
            <person name="May G.D."/>
            <person name="Brubaker C."/>
            <person name="Broadhvest J."/>
            <person name="Wilkins T.A."/>
        </authorList>
    </citation>
    <scope>NUCLEOTIDE SEQUENCE</scope>
    <source>
        <strain evidence="2">cv. AKA8401</strain>
    </source>
</reference>
<name>A0A0B0P348_GOSAR</name>